<evidence type="ECO:0000259" key="4">
    <source>
        <dbReference type="Pfam" id="PF22624"/>
    </source>
</evidence>
<evidence type="ECO:0000256" key="1">
    <source>
        <dbReference type="ARBA" id="ARBA00010990"/>
    </source>
</evidence>
<dbReference type="InterPro" id="IPR050559">
    <property type="entry name" value="P-Pant_transferase_sf"/>
</dbReference>
<dbReference type="GO" id="GO:0016740">
    <property type="term" value="F:transferase activity"/>
    <property type="evidence" value="ECO:0007669"/>
    <property type="project" value="UniProtKB-KW"/>
</dbReference>
<accession>A0ABX5FVB0</accession>
<feature type="domain" description="4'-phosphopantetheinyl transferase N-terminal" evidence="4">
    <location>
        <begin position="21"/>
        <end position="105"/>
    </location>
</feature>
<organism evidence="5 6">
    <name type="scientific">Brevibacillus porteri</name>
    <dbReference type="NCBI Taxonomy" id="2126350"/>
    <lineage>
        <taxon>Bacteria</taxon>
        <taxon>Bacillati</taxon>
        <taxon>Bacillota</taxon>
        <taxon>Bacilli</taxon>
        <taxon>Bacillales</taxon>
        <taxon>Paenibacillaceae</taxon>
        <taxon>Brevibacillus</taxon>
    </lineage>
</organism>
<evidence type="ECO:0000313" key="6">
    <source>
        <dbReference type="Proteomes" id="UP000241645"/>
    </source>
</evidence>
<comment type="similarity">
    <text evidence="1">Belongs to the P-Pant transferase superfamily. Gsp/Sfp/HetI/AcpT family.</text>
</comment>
<dbReference type="Pfam" id="PF01648">
    <property type="entry name" value="ACPS"/>
    <property type="match status" value="1"/>
</dbReference>
<reference evidence="5 6" key="1">
    <citation type="submission" date="2018-03" db="EMBL/GenBank/DDBJ databases">
        <title>Brevisbacillus phylogenomics.</title>
        <authorList>
            <person name="Dunlap C."/>
        </authorList>
    </citation>
    <scope>NUCLEOTIDE SEQUENCE [LARGE SCALE GENOMIC DNA]</scope>
    <source>
        <strain evidence="5 6">NRRL B-41110</strain>
    </source>
</reference>
<dbReference type="Pfam" id="PF22624">
    <property type="entry name" value="AASDHPPT_N"/>
    <property type="match status" value="1"/>
</dbReference>
<feature type="domain" description="4'-phosphopantetheinyl transferase" evidence="3">
    <location>
        <begin position="111"/>
        <end position="212"/>
    </location>
</feature>
<dbReference type="Proteomes" id="UP000241645">
    <property type="component" value="Unassembled WGS sequence"/>
</dbReference>
<dbReference type="InterPro" id="IPR008278">
    <property type="entry name" value="4-PPantetheinyl_Trfase_dom"/>
</dbReference>
<dbReference type="InterPro" id="IPR055066">
    <property type="entry name" value="AASDHPPT_N"/>
</dbReference>
<dbReference type="PANTHER" id="PTHR12215">
    <property type="entry name" value="PHOSPHOPANTETHEINE TRANSFERASE"/>
    <property type="match status" value="1"/>
</dbReference>
<comment type="caution">
    <text evidence="5">The sequence shown here is derived from an EMBL/GenBank/DDBJ whole genome shotgun (WGS) entry which is preliminary data.</text>
</comment>
<dbReference type="Gene3D" id="3.90.470.20">
    <property type="entry name" value="4'-phosphopantetheinyl transferase domain"/>
    <property type="match status" value="2"/>
</dbReference>
<sequence>MSEASLMVYAVNWAKNIKCLQQYFQQLLQSVDKQKRARICSYKREEDAFRSLIGDLLIRYVVNRHFGWALGDIHLSQNEYGKPMLSHAGQVQFNISHSGEWVVAAIGDREVGVDIEQVLGLDLDIAEYAFTPEEIRCLSAQEPYEQLREFYRIWTRKESFVKAVGKGLLIPVQSFSVITHLGTAGIRMKGSARPEWSLRTYEVPGDYIMSICAKGDCLPNEVSFLNSERLIQPFI</sequence>
<keyword evidence="6" id="KW-1185">Reference proteome</keyword>
<keyword evidence="2 5" id="KW-0808">Transferase</keyword>
<protein>
    <submittedName>
        <fullName evidence="5">4-phosphopantetheinyl transferase</fullName>
    </submittedName>
</protein>
<dbReference type="EMBL" id="PXZO01000002">
    <property type="protein sequence ID" value="PSK14485.1"/>
    <property type="molecule type" value="Genomic_DNA"/>
</dbReference>
<dbReference type="GeneID" id="95749004"/>
<dbReference type="PANTHER" id="PTHR12215:SF10">
    <property type="entry name" value="L-AMINOADIPATE-SEMIALDEHYDE DEHYDROGENASE-PHOSPHOPANTETHEINYL TRANSFERASE"/>
    <property type="match status" value="1"/>
</dbReference>
<dbReference type="SUPFAM" id="SSF56214">
    <property type="entry name" value="4'-phosphopantetheinyl transferase"/>
    <property type="match status" value="2"/>
</dbReference>
<dbReference type="RefSeq" id="WP_106833122.1">
    <property type="nucleotide sequence ID" value="NZ_JARMEW010000014.1"/>
</dbReference>
<dbReference type="InterPro" id="IPR037143">
    <property type="entry name" value="4-PPantetheinyl_Trfase_dom_sf"/>
</dbReference>
<evidence type="ECO:0000313" key="5">
    <source>
        <dbReference type="EMBL" id="PSK14485.1"/>
    </source>
</evidence>
<evidence type="ECO:0000256" key="2">
    <source>
        <dbReference type="ARBA" id="ARBA00022679"/>
    </source>
</evidence>
<name>A0ABX5FVB0_9BACL</name>
<evidence type="ECO:0000259" key="3">
    <source>
        <dbReference type="Pfam" id="PF01648"/>
    </source>
</evidence>
<gene>
    <name evidence="5" type="ORF">C7R92_02445</name>
</gene>
<proteinExistence type="inferred from homology"/>